<evidence type="ECO:0000313" key="3">
    <source>
        <dbReference type="Proteomes" id="UP001566476"/>
    </source>
</evidence>
<organism evidence="2 3">
    <name type="scientific">Kineococcus mangrovi</name>
    <dbReference type="NCBI Taxonomy" id="1660183"/>
    <lineage>
        <taxon>Bacteria</taxon>
        <taxon>Bacillati</taxon>
        <taxon>Actinomycetota</taxon>
        <taxon>Actinomycetes</taxon>
        <taxon>Kineosporiales</taxon>
        <taxon>Kineosporiaceae</taxon>
        <taxon>Kineococcus</taxon>
    </lineage>
</organism>
<keyword evidence="1" id="KW-1133">Transmembrane helix</keyword>
<keyword evidence="1" id="KW-0472">Membrane</keyword>
<evidence type="ECO:0000256" key="1">
    <source>
        <dbReference type="SAM" id="Phobius"/>
    </source>
</evidence>
<gene>
    <name evidence="2" type="ORF">AB2L28_20665</name>
</gene>
<dbReference type="Proteomes" id="UP001566476">
    <property type="component" value="Unassembled WGS sequence"/>
</dbReference>
<dbReference type="RefSeq" id="WP_370720889.1">
    <property type="nucleotide sequence ID" value="NZ_JBGGTQ010000016.1"/>
</dbReference>
<name>A0ABV4I7K3_9ACTN</name>
<feature type="transmembrane region" description="Helical" evidence="1">
    <location>
        <begin position="12"/>
        <end position="29"/>
    </location>
</feature>
<evidence type="ECO:0000313" key="2">
    <source>
        <dbReference type="EMBL" id="MEZ0494657.1"/>
    </source>
</evidence>
<dbReference type="EMBL" id="JBGGTQ010000016">
    <property type="protein sequence ID" value="MEZ0494657.1"/>
    <property type="molecule type" value="Genomic_DNA"/>
</dbReference>
<accession>A0ABV4I7K3</accession>
<comment type="caution">
    <text evidence="2">The sequence shown here is derived from an EMBL/GenBank/DDBJ whole genome shotgun (WGS) entry which is preliminary data.</text>
</comment>
<keyword evidence="1" id="KW-0812">Transmembrane</keyword>
<reference evidence="2 3" key="1">
    <citation type="submission" date="2024-07" db="EMBL/GenBank/DDBJ databases">
        <authorList>
            <person name="Thanompreechachai J."/>
            <person name="Duangmal K."/>
        </authorList>
    </citation>
    <scope>NUCLEOTIDE SEQUENCE [LARGE SCALE GENOMIC DNA]</scope>
    <source>
        <strain evidence="2 3">TBRC 1896</strain>
    </source>
</reference>
<keyword evidence="3" id="KW-1185">Reference proteome</keyword>
<proteinExistence type="predicted"/>
<protein>
    <recommendedName>
        <fullName evidence="4">DUF4333 domain-containing protein</fullName>
    </recommendedName>
</protein>
<sequence>MEPLPQRAPRWVLILVVLAVAAVVAVLKMPPWSFLTREDLASCAEVRRDMTGEVPGDGAACLVTAQTSGTGAELKVTDYTVEGDPIFTYYRVVPDRSGMEVFVDSRDGYGKKGWTHLNCPQARAVPDVGPCQKA</sequence>
<evidence type="ECO:0008006" key="4">
    <source>
        <dbReference type="Google" id="ProtNLM"/>
    </source>
</evidence>